<keyword evidence="1" id="KW-0732">Signal</keyword>
<keyword evidence="3" id="KW-1185">Reference proteome</keyword>
<reference evidence="2 3" key="1">
    <citation type="submission" date="2021-02" db="EMBL/GenBank/DDBJ databases">
        <title>Porcisia hertigi Genome sequencing and assembly.</title>
        <authorList>
            <person name="Almutairi H."/>
            <person name="Gatherer D."/>
        </authorList>
    </citation>
    <scope>NUCLEOTIDE SEQUENCE [LARGE SCALE GENOMIC DNA]</scope>
    <source>
        <strain evidence="2 3">C119</strain>
    </source>
</reference>
<organism evidence="2 3">
    <name type="scientific">Porcisia hertigi</name>
    <dbReference type="NCBI Taxonomy" id="2761500"/>
    <lineage>
        <taxon>Eukaryota</taxon>
        <taxon>Discoba</taxon>
        <taxon>Euglenozoa</taxon>
        <taxon>Kinetoplastea</taxon>
        <taxon>Metakinetoplastina</taxon>
        <taxon>Trypanosomatida</taxon>
        <taxon>Trypanosomatidae</taxon>
        <taxon>Leishmaniinae</taxon>
        <taxon>Porcisia</taxon>
    </lineage>
</organism>
<feature type="chain" id="PRO_5032590508" evidence="1">
    <location>
        <begin position="21"/>
        <end position="199"/>
    </location>
</feature>
<protein>
    <submittedName>
        <fullName evidence="2">Uncharacterized protein</fullName>
    </submittedName>
</protein>
<evidence type="ECO:0000313" key="2">
    <source>
        <dbReference type="EMBL" id="KAG5496361.1"/>
    </source>
</evidence>
<accession>A0A836IFC8</accession>
<comment type="caution">
    <text evidence="2">The sequence shown here is derived from an EMBL/GenBank/DDBJ whole genome shotgun (WGS) entry which is preliminary data.</text>
</comment>
<dbReference type="Proteomes" id="UP000674318">
    <property type="component" value="Chromosome 32"/>
</dbReference>
<sequence>MKLLTAVAFIICAVVVMVNHIPDDDVIEPLHDLLLSYKEEALKSRYGDSRSFNHSETRRIYNLLLTEAQKSIMNSQESGDRKAYTCSKMRSQVRRYARSLDGTYSGPLTEIVLQLRDSFVHGIKHLPLALRKDVSESLALQRPFFFHTAIVVRQSFYCLAPTLSGGECPSYTFLRVIRGKGDTEILESCTRSNKGFNNV</sequence>
<dbReference type="KEGG" id="phet:94288764"/>
<dbReference type="RefSeq" id="XP_067754844.1">
    <property type="nucleotide sequence ID" value="XM_067898687.1"/>
</dbReference>
<gene>
    <name evidence="2" type="ORF">JKF63_02663</name>
</gene>
<feature type="signal peptide" evidence="1">
    <location>
        <begin position="1"/>
        <end position="20"/>
    </location>
</feature>
<dbReference type="AlphaFoldDB" id="A0A836IFC8"/>
<dbReference type="GeneID" id="94288764"/>
<name>A0A836IFC8_9TRYP</name>
<evidence type="ECO:0000256" key="1">
    <source>
        <dbReference type="SAM" id="SignalP"/>
    </source>
</evidence>
<evidence type="ECO:0000313" key="3">
    <source>
        <dbReference type="Proteomes" id="UP000674318"/>
    </source>
</evidence>
<proteinExistence type="predicted"/>
<dbReference type="EMBL" id="JAFJZO010000032">
    <property type="protein sequence ID" value="KAG5496361.1"/>
    <property type="molecule type" value="Genomic_DNA"/>
</dbReference>
<dbReference type="OrthoDB" id="258431at2759"/>